<protein>
    <submittedName>
        <fullName evidence="2">Uncharacterized protein</fullName>
    </submittedName>
</protein>
<proteinExistence type="predicted"/>
<accession>A0A4R2KDB2</accession>
<name>A0A4R2KDB2_9THEO</name>
<organism evidence="2 3">
    <name type="scientific">Caldanaerobacter subterraneus</name>
    <dbReference type="NCBI Taxonomy" id="911092"/>
    <lineage>
        <taxon>Bacteria</taxon>
        <taxon>Bacillati</taxon>
        <taxon>Bacillota</taxon>
        <taxon>Clostridia</taxon>
        <taxon>Thermoanaerobacterales</taxon>
        <taxon>Thermoanaerobacteraceae</taxon>
        <taxon>Caldanaerobacter</taxon>
    </lineage>
</organism>
<evidence type="ECO:0000256" key="1">
    <source>
        <dbReference type="SAM" id="Phobius"/>
    </source>
</evidence>
<reference evidence="2 3" key="1">
    <citation type="submission" date="2019-03" db="EMBL/GenBank/DDBJ databases">
        <title>Genomic Encyclopedia of Type Strains, Phase IV (KMG-IV): sequencing the most valuable type-strain genomes for metagenomic binning, comparative biology and taxonomic classification.</title>
        <authorList>
            <person name="Goeker M."/>
        </authorList>
    </citation>
    <scope>NUCLEOTIDE SEQUENCE [LARGE SCALE GENOMIC DNA]</scope>
    <source>
        <strain evidence="2 3">DSM 13054</strain>
    </source>
</reference>
<dbReference type="Proteomes" id="UP000294886">
    <property type="component" value="Unassembled WGS sequence"/>
</dbReference>
<comment type="caution">
    <text evidence="2">The sequence shown here is derived from an EMBL/GenBank/DDBJ whole genome shotgun (WGS) entry which is preliminary data.</text>
</comment>
<feature type="transmembrane region" description="Helical" evidence="1">
    <location>
        <begin position="208"/>
        <end position="229"/>
    </location>
</feature>
<keyword evidence="1" id="KW-0812">Transmembrane</keyword>
<keyword evidence="1" id="KW-1133">Transmembrane helix</keyword>
<keyword evidence="1" id="KW-0472">Membrane</keyword>
<dbReference type="RefSeq" id="WP_132039022.1">
    <property type="nucleotide sequence ID" value="NZ_SLWU01000003.1"/>
</dbReference>
<evidence type="ECO:0000313" key="3">
    <source>
        <dbReference type="Proteomes" id="UP000294886"/>
    </source>
</evidence>
<dbReference type="AlphaFoldDB" id="A0A4R2KDB2"/>
<gene>
    <name evidence="2" type="ORF">EV203_103143</name>
</gene>
<evidence type="ECO:0000313" key="2">
    <source>
        <dbReference type="EMBL" id="TCO68246.1"/>
    </source>
</evidence>
<feature type="transmembrane region" description="Helical" evidence="1">
    <location>
        <begin position="178"/>
        <end position="202"/>
    </location>
</feature>
<dbReference type="EMBL" id="SLWU01000003">
    <property type="protein sequence ID" value="TCO68246.1"/>
    <property type="molecule type" value="Genomic_DNA"/>
</dbReference>
<sequence length="277" mass="32749">MKVIDLIKVNKLEELVKSALAEWSDKTFVPLFFVINSNGQLKEEYRNFYNMLQKLEPDKDIKGRIIIDPLLGDITSTQNSKNERLEFLSWEEVLALEVDLKDFDNWYLLYFIDELLYLVTMHGRAFDVETKRRIEYEEKIKQSLVPKITSAKEKFLYFLKDVLDFSTSPEGVLLLTPLMLVLLMTITAYKKLFAFLFAFLIGTDPHSLLIKTAVMIAFFVFFMVLRVFYVKLDSYLDGEFKRKFRQNIEQYLKEHPEASSFLNTERIESFDYVLKLK</sequence>